<reference evidence="1 2" key="1">
    <citation type="submission" date="2015-04" db="EMBL/GenBank/DDBJ databases">
        <authorList>
            <person name="Syromyatnikov M.Y."/>
            <person name="Popov V.N."/>
        </authorList>
    </citation>
    <scope>NUCLEOTIDE SEQUENCE [LARGE SCALE GENOMIC DNA]</scope>
</reference>
<protein>
    <submittedName>
        <fullName evidence="1">CLUMA_CG003046, isoform A</fullName>
    </submittedName>
</protein>
<dbReference type="EMBL" id="CVRI01000011">
    <property type="protein sequence ID" value="CRK89287.1"/>
    <property type="molecule type" value="Genomic_DNA"/>
</dbReference>
<dbReference type="AlphaFoldDB" id="A0A1J1HMK6"/>
<name>A0A1J1HMK6_9DIPT</name>
<evidence type="ECO:0000313" key="2">
    <source>
        <dbReference type="Proteomes" id="UP000183832"/>
    </source>
</evidence>
<proteinExistence type="predicted"/>
<keyword evidence="2" id="KW-1185">Reference proteome</keyword>
<organism evidence="1 2">
    <name type="scientific">Clunio marinus</name>
    <dbReference type="NCBI Taxonomy" id="568069"/>
    <lineage>
        <taxon>Eukaryota</taxon>
        <taxon>Metazoa</taxon>
        <taxon>Ecdysozoa</taxon>
        <taxon>Arthropoda</taxon>
        <taxon>Hexapoda</taxon>
        <taxon>Insecta</taxon>
        <taxon>Pterygota</taxon>
        <taxon>Neoptera</taxon>
        <taxon>Endopterygota</taxon>
        <taxon>Diptera</taxon>
        <taxon>Nematocera</taxon>
        <taxon>Chironomoidea</taxon>
        <taxon>Chironomidae</taxon>
        <taxon>Clunio</taxon>
    </lineage>
</organism>
<sequence length="155" mass="18138">MVMGMMRIGELKTRRILFQKLKSKEKISGVLLDFLVDINDTRSERSSINQNVRFTEDLNVNRLFVIYKKNQQHNVRNGKFQVMRKRGPEMQIVTGEKFFDNVNLKSPILLRGKIESQTLQRMNPISTINKDLVPESDYTITGPVNQINQKCFKYN</sequence>
<gene>
    <name evidence="1" type="ORF">CLUMA_CG003046</name>
</gene>
<dbReference type="OrthoDB" id="188713at2759"/>
<evidence type="ECO:0000313" key="1">
    <source>
        <dbReference type="EMBL" id="CRK89287.1"/>
    </source>
</evidence>
<dbReference type="Proteomes" id="UP000183832">
    <property type="component" value="Unassembled WGS sequence"/>
</dbReference>
<accession>A0A1J1HMK6</accession>